<feature type="region of interest" description="Disordered" evidence="1">
    <location>
        <begin position="230"/>
        <end position="273"/>
    </location>
</feature>
<feature type="region of interest" description="Disordered" evidence="1">
    <location>
        <begin position="376"/>
        <end position="395"/>
    </location>
</feature>
<dbReference type="AlphaFoldDB" id="A0AAD8CRF5"/>
<name>A0AAD8CRF5_ACIOX</name>
<evidence type="ECO:0000256" key="1">
    <source>
        <dbReference type="SAM" id="MobiDB-lite"/>
    </source>
</evidence>
<protein>
    <submittedName>
        <fullName evidence="2">Uncharacterized protein</fullName>
    </submittedName>
</protein>
<feature type="compositionally biased region" description="Basic and acidic residues" evidence="1">
    <location>
        <begin position="126"/>
        <end position="136"/>
    </location>
</feature>
<evidence type="ECO:0000313" key="2">
    <source>
        <dbReference type="EMBL" id="KAK1155814.1"/>
    </source>
</evidence>
<keyword evidence="3" id="KW-1185">Reference proteome</keyword>
<feature type="region of interest" description="Disordered" evidence="1">
    <location>
        <begin position="32"/>
        <end position="55"/>
    </location>
</feature>
<dbReference type="Proteomes" id="UP001230051">
    <property type="component" value="Unassembled WGS sequence"/>
</dbReference>
<evidence type="ECO:0000313" key="3">
    <source>
        <dbReference type="Proteomes" id="UP001230051"/>
    </source>
</evidence>
<comment type="caution">
    <text evidence="2">The sequence shown here is derived from an EMBL/GenBank/DDBJ whole genome shotgun (WGS) entry which is preliminary data.</text>
</comment>
<dbReference type="EMBL" id="JAGXEW010000029">
    <property type="protein sequence ID" value="KAK1155814.1"/>
    <property type="molecule type" value="Genomic_DNA"/>
</dbReference>
<accession>A0AAD8CRF5</accession>
<feature type="region of interest" description="Disordered" evidence="1">
    <location>
        <begin position="110"/>
        <end position="138"/>
    </location>
</feature>
<feature type="compositionally biased region" description="Basic and acidic residues" evidence="1">
    <location>
        <begin position="382"/>
        <end position="395"/>
    </location>
</feature>
<feature type="compositionally biased region" description="Basic residues" evidence="1">
    <location>
        <begin position="46"/>
        <end position="55"/>
    </location>
</feature>
<proteinExistence type="predicted"/>
<feature type="compositionally biased region" description="Polar residues" evidence="1">
    <location>
        <begin position="255"/>
        <end position="265"/>
    </location>
</feature>
<reference evidence="2" key="1">
    <citation type="submission" date="2022-02" db="EMBL/GenBank/DDBJ databases">
        <title>Atlantic sturgeon de novo genome assembly.</title>
        <authorList>
            <person name="Stock M."/>
            <person name="Klopp C."/>
            <person name="Guiguen Y."/>
            <person name="Cabau C."/>
            <person name="Parinello H."/>
            <person name="Santidrian Yebra-Pimentel E."/>
            <person name="Kuhl H."/>
            <person name="Dirks R.P."/>
            <person name="Guessner J."/>
            <person name="Wuertz S."/>
            <person name="Du K."/>
            <person name="Schartl M."/>
        </authorList>
    </citation>
    <scope>NUCLEOTIDE SEQUENCE</scope>
    <source>
        <strain evidence="2">STURGEONOMICS-FGT-2020</strain>
        <tissue evidence="2">Whole blood</tissue>
    </source>
</reference>
<organism evidence="2 3">
    <name type="scientific">Acipenser oxyrinchus oxyrinchus</name>
    <dbReference type="NCBI Taxonomy" id="40147"/>
    <lineage>
        <taxon>Eukaryota</taxon>
        <taxon>Metazoa</taxon>
        <taxon>Chordata</taxon>
        <taxon>Craniata</taxon>
        <taxon>Vertebrata</taxon>
        <taxon>Euteleostomi</taxon>
        <taxon>Actinopterygii</taxon>
        <taxon>Chondrostei</taxon>
        <taxon>Acipenseriformes</taxon>
        <taxon>Acipenseridae</taxon>
        <taxon>Acipenser</taxon>
    </lineage>
</organism>
<sequence>MYRYKGASVLSTPTPFTSSPLDKIKCIGKRIKPSSAAAEEGSNKPARTRIRTANKQLFHRRRVLLSEVSKSDSNTVDSGEEDLNPRIALQNATRRRASVKEKGASVPPATSCIVLKPKPSPTIPELTREPVPEDWNRNTCTTRKKTKEAFKNIQVEVNAKPAPSSSRDSCVQAGEVVTELCEWRQRIERHRAALKKGRERMRWRPLNLVIISSPSVLQCSGNTLRLERPFQTRAKRATDSNPCPGSKRQHPAYRNCQSSMEQQNCIRRDPASSPKTREVLIADCGTMQQTVETDPPPQLRNPVLVKEPQKQDKHQTRSSHPQPETTTCLWAYRSLYAHKWPLQEINALQRTPAAIDDYEDFQRWVSSISASMKRPTAAWQERGARKPNSEEGQEVMRRKAYKCTTVMHQGGSVEHERGDASGDPVPVRLEKKHTWQYILY</sequence>
<gene>
    <name evidence="2" type="ORF">AOXY_G26655</name>
</gene>